<feature type="domain" description="Syntaxin N-terminal" evidence="2">
    <location>
        <begin position="59"/>
        <end position="169"/>
    </location>
</feature>
<dbReference type="EMBL" id="MNCJ02000326">
    <property type="protein sequence ID" value="KAF5782457.1"/>
    <property type="molecule type" value="Genomic_DNA"/>
</dbReference>
<evidence type="ECO:0000313" key="4">
    <source>
        <dbReference type="Proteomes" id="UP000215914"/>
    </source>
</evidence>
<evidence type="ECO:0000256" key="1">
    <source>
        <dbReference type="ARBA" id="ARBA00022927"/>
    </source>
</evidence>
<reference evidence="3" key="2">
    <citation type="submission" date="2020-06" db="EMBL/GenBank/DDBJ databases">
        <title>Helianthus annuus Genome sequencing and assembly Release 2.</title>
        <authorList>
            <person name="Gouzy J."/>
            <person name="Langlade N."/>
            <person name="Munos S."/>
        </authorList>
    </citation>
    <scope>NUCLEOTIDE SEQUENCE</scope>
    <source>
        <tissue evidence="3">Leaves</tissue>
    </source>
</reference>
<dbReference type="Proteomes" id="UP000215914">
    <property type="component" value="Unassembled WGS sequence"/>
</dbReference>
<comment type="caution">
    <text evidence="3">The sequence shown here is derived from an EMBL/GenBank/DDBJ whole genome shotgun (WGS) entry which is preliminary data.</text>
</comment>
<dbReference type="GO" id="GO:0016192">
    <property type="term" value="P:vesicle-mediated transport"/>
    <property type="evidence" value="ECO:0007669"/>
    <property type="project" value="InterPro"/>
</dbReference>
<dbReference type="Pfam" id="PF00804">
    <property type="entry name" value="Syntaxin"/>
    <property type="match status" value="1"/>
</dbReference>
<accession>A0A9K3HPS5</accession>
<dbReference type="Gramene" id="mRNA:HanXRQr2_Chr11g0496101">
    <property type="protein sequence ID" value="mRNA:HanXRQr2_Chr11g0496101"/>
    <property type="gene ID" value="HanXRQr2_Chr11g0496101"/>
</dbReference>
<reference evidence="3" key="1">
    <citation type="journal article" date="2017" name="Nature">
        <title>The sunflower genome provides insights into oil metabolism, flowering and Asterid evolution.</title>
        <authorList>
            <person name="Badouin H."/>
            <person name="Gouzy J."/>
            <person name="Grassa C.J."/>
            <person name="Murat F."/>
            <person name="Staton S.E."/>
            <person name="Cottret L."/>
            <person name="Lelandais-Briere C."/>
            <person name="Owens G.L."/>
            <person name="Carrere S."/>
            <person name="Mayjonade B."/>
            <person name="Legrand L."/>
            <person name="Gill N."/>
            <person name="Kane N.C."/>
            <person name="Bowers J.E."/>
            <person name="Hubner S."/>
            <person name="Bellec A."/>
            <person name="Berard A."/>
            <person name="Berges H."/>
            <person name="Blanchet N."/>
            <person name="Boniface M.C."/>
            <person name="Brunel D."/>
            <person name="Catrice O."/>
            <person name="Chaidir N."/>
            <person name="Claudel C."/>
            <person name="Donnadieu C."/>
            <person name="Faraut T."/>
            <person name="Fievet G."/>
            <person name="Helmstetter N."/>
            <person name="King M."/>
            <person name="Knapp S.J."/>
            <person name="Lai Z."/>
            <person name="Le Paslier M.C."/>
            <person name="Lippi Y."/>
            <person name="Lorenzon L."/>
            <person name="Mandel J.R."/>
            <person name="Marage G."/>
            <person name="Marchand G."/>
            <person name="Marquand E."/>
            <person name="Bret-Mestries E."/>
            <person name="Morien E."/>
            <person name="Nambeesan S."/>
            <person name="Nguyen T."/>
            <person name="Pegot-Espagnet P."/>
            <person name="Pouilly N."/>
            <person name="Raftis F."/>
            <person name="Sallet E."/>
            <person name="Schiex T."/>
            <person name="Thomas J."/>
            <person name="Vandecasteele C."/>
            <person name="Vares D."/>
            <person name="Vear F."/>
            <person name="Vautrin S."/>
            <person name="Crespi M."/>
            <person name="Mangin B."/>
            <person name="Burke J.M."/>
            <person name="Salse J."/>
            <person name="Munos S."/>
            <person name="Vincourt P."/>
            <person name="Rieseberg L.H."/>
            <person name="Langlade N.B."/>
        </authorList>
    </citation>
    <scope>NUCLEOTIDE SEQUENCE</scope>
    <source>
        <tissue evidence="3">Leaves</tissue>
    </source>
</reference>
<proteinExistence type="predicted"/>
<dbReference type="GO" id="GO:0015031">
    <property type="term" value="P:protein transport"/>
    <property type="evidence" value="ECO:0007669"/>
    <property type="project" value="UniProtKB-KW"/>
</dbReference>
<gene>
    <name evidence="3" type="ORF">HanXRQr2_Chr11g0496101</name>
</gene>
<dbReference type="GO" id="GO:0016020">
    <property type="term" value="C:membrane"/>
    <property type="evidence" value="ECO:0007669"/>
    <property type="project" value="InterPro"/>
</dbReference>
<dbReference type="Gene3D" id="1.20.58.70">
    <property type="match status" value="1"/>
</dbReference>
<keyword evidence="1" id="KW-0813">Transport</keyword>
<keyword evidence="1" id="KW-0653">Protein transport</keyword>
<evidence type="ECO:0000313" key="3">
    <source>
        <dbReference type="EMBL" id="KAF5782457.1"/>
    </source>
</evidence>
<sequence>MRMTMTKSLPSSATIWFDIIRRHEWSRWFEWENPVEDVLTVGMGGDDCEPFENPRNQQYGGGDLEMGTQHNANSGELGLLDEFFKKDAHEESKGVTKAAAMKYVDEVGKVARFIKSKIEELDKEKPGCGKGTRVDRSRTVTTISLKKKFKDKMSEFQRDIYQEHREVVERRIYKGFELNLNIKIIVGNLRFPNHIYYIA</sequence>
<dbReference type="AlphaFoldDB" id="A0A9K3HPS5"/>
<keyword evidence="4" id="KW-1185">Reference proteome</keyword>
<evidence type="ECO:0000259" key="2">
    <source>
        <dbReference type="SMART" id="SM00503"/>
    </source>
</evidence>
<name>A0A9K3HPS5_HELAN</name>
<protein>
    <submittedName>
        <fullName evidence="3">Syntaxin domain-containing protein</fullName>
    </submittedName>
</protein>
<dbReference type="InterPro" id="IPR010989">
    <property type="entry name" value="SNARE"/>
</dbReference>
<dbReference type="SUPFAM" id="SSF47661">
    <property type="entry name" value="t-snare proteins"/>
    <property type="match status" value="1"/>
</dbReference>
<dbReference type="InterPro" id="IPR006011">
    <property type="entry name" value="Syntaxin_N"/>
</dbReference>
<dbReference type="SMART" id="SM00503">
    <property type="entry name" value="SynN"/>
    <property type="match status" value="1"/>
</dbReference>
<organism evidence="3 4">
    <name type="scientific">Helianthus annuus</name>
    <name type="common">Common sunflower</name>
    <dbReference type="NCBI Taxonomy" id="4232"/>
    <lineage>
        <taxon>Eukaryota</taxon>
        <taxon>Viridiplantae</taxon>
        <taxon>Streptophyta</taxon>
        <taxon>Embryophyta</taxon>
        <taxon>Tracheophyta</taxon>
        <taxon>Spermatophyta</taxon>
        <taxon>Magnoliopsida</taxon>
        <taxon>eudicotyledons</taxon>
        <taxon>Gunneridae</taxon>
        <taxon>Pentapetalae</taxon>
        <taxon>asterids</taxon>
        <taxon>campanulids</taxon>
        <taxon>Asterales</taxon>
        <taxon>Asteraceae</taxon>
        <taxon>Asteroideae</taxon>
        <taxon>Heliantheae alliance</taxon>
        <taxon>Heliantheae</taxon>
        <taxon>Helianthus</taxon>
    </lineage>
</organism>